<keyword evidence="7" id="KW-1185">Reference proteome</keyword>
<evidence type="ECO:0000313" key="7">
    <source>
        <dbReference type="Proteomes" id="UP000195305"/>
    </source>
</evidence>
<evidence type="ECO:0000313" key="6">
    <source>
        <dbReference type="EMBL" id="OUQ36266.1"/>
    </source>
</evidence>
<feature type="domain" description="HTH rpiR-type" evidence="4">
    <location>
        <begin position="6"/>
        <end position="81"/>
    </location>
</feature>
<keyword evidence="3" id="KW-0804">Transcription</keyword>
<keyword evidence="2" id="KW-0238">DNA-binding</keyword>
<dbReference type="PROSITE" id="PS51464">
    <property type="entry name" value="SIS"/>
    <property type="match status" value="1"/>
</dbReference>
<gene>
    <name evidence="6" type="ORF">B5E75_01705</name>
</gene>
<dbReference type="EMBL" id="NFLJ01000003">
    <property type="protein sequence ID" value="OUQ36266.1"/>
    <property type="molecule type" value="Genomic_DNA"/>
</dbReference>
<evidence type="ECO:0000256" key="2">
    <source>
        <dbReference type="ARBA" id="ARBA00023125"/>
    </source>
</evidence>
<evidence type="ECO:0000259" key="4">
    <source>
        <dbReference type="PROSITE" id="PS51071"/>
    </source>
</evidence>
<dbReference type="SUPFAM" id="SSF46689">
    <property type="entry name" value="Homeodomain-like"/>
    <property type="match status" value="1"/>
</dbReference>
<dbReference type="Gene3D" id="3.40.50.10490">
    <property type="entry name" value="Glucose-6-phosphate isomerase like protein, domain 1"/>
    <property type="match status" value="1"/>
</dbReference>
<protein>
    <submittedName>
        <fullName evidence="6">MurR/RpiR family transcriptional regulator</fullName>
    </submittedName>
</protein>
<dbReference type="OrthoDB" id="9762536at2"/>
<dbReference type="SUPFAM" id="SSF53697">
    <property type="entry name" value="SIS domain"/>
    <property type="match status" value="1"/>
</dbReference>
<dbReference type="GO" id="GO:0003700">
    <property type="term" value="F:DNA-binding transcription factor activity"/>
    <property type="evidence" value="ECO:0007669"/>
    <property type="project" value="InterPro"/>
</dbReference>
<name>A0A1Y4T234_9FIRM</name>
<reference evidence="6 7" key="1">
    <citation type="journal article" date="2018" name="BMC Genomics">
        <title>Whole genome sequencing and function prediction of 133 gut anaerobes isolated from chicken caecum in pure cultures.</title>
        <authorList>
            <person name="Medvecky M."/>
            <person name="Cejkova D."/>
            <person name="Polansky O."/>
            <person name="Karasova D."/>
            <person name="Kubasova T."/>
            <person name="Cizek A."/>
            <person name="Rychlik I."/>
        </authorList>
    </citation>
    <scope>NUCLEOTIDE SEQUENCE [LARGE SCALE GENOMIC DNA]</scope>
    <source>
        <strain evidence="6 7">An13</strain>
    </source>
</reference>
<dbReference type="GO" id="GO:0003677">
    <property type="term" value="F:DNA binding"/>
    <property type="evidence" value="ECO:0007669"/>
    <property type="project" value="UniProtKB-KW"/>
</dbReference>
<dbReference type="AlphaFoldDB" id="A0A1Y4T234"/>
<dbReference type="PROSITE" id="PS51071">
    <property type="entry name" value="HTH_RPIR"/>
    <property type="match status" value="1"/>
</dbReference>
<dbReference type="InterPro" id="IPR047640">
    <property type="entry name" value="RpiR-like"/>
</dbReference>
<dbReference type="Pfam" id="PF01380">
    <property type="entry name" value="SIS"/>
    <property type="match status" value="1"/>
</dbReference>
<accession>A0A1Y4T234</accession>
<dbReference type="GO" id="GO:1901135">
    <property type="term" value="P:carbohydrate derivative metabolic process"/>
    <property type="evidence" value="ECO:0007669"/>
    <property type="project" value="InterPro"/>
</dbReference>
<dbReference type="Pfam" id="PF01418">
    <property type="entry name" value="HTH_6"/>
    <property type="match status" value="1"/>
</dbReference>
<dbReference type="InterPro" id="IPR009057">
    <property type="entry name" value="Homeodomain-like_sf"/>
</dbReference>
<evidence type="ECO:0000256" key="1">
    <source>
        <dbReference type="ARBA" id="ARBA00023015"/>
    </source>
</evidence>
<organism evidence="6 7">
    <name type="scientific">Massilimicrobiota timonensis</name>
    <dbReference type="NCBI Taxonomy" id="1776392"/>
    <lineage>
        <taxon>Bacteria</taxon>
        <taxon>Bacillati</taxon>
        <taxon>Bacillota</taxon>
        <taxon>Erysipelotrichia</taxon>
        <taxon>Erysipelotrichales</taxon>
        <taxon>Erysipelotrichaceae</taxon>
        <taxon>Massilimicrobiota</taxon>
    </lineage>
</organism>
<dbReference type="GO" id="GO:0097367">
    <property type="term" value="F:carbohydrate derivative binding"/>
    <property type="evidence" value="ECO:0007669"/>
    <property type="project" value="InterPro"/>
</dbReference>
<feature type="domain" description="SIS" evidence="5">
    <location>
        <begin position="114"/>
        <end position="251"/>
    </location>
</feature>
<dbReference type="InterPro" id="IPR035472">
    <property type="entry name" value="RpiR-like_SIS"/>
</dbReference>
<dbReference type="Gene3D" id="1.10.10.10">
    <property type="entry name" value="Winged helix-like DNA-binding domain superfamily/Winged helix DNA-binding domain"/>
    <property type="match status" value="1"/>
</dbReference>
<dbReference type="InterPro" id="IPR001347">
    <property type="entry name" value="SIS_dom"/>
</dbReference>
<proteinExistence type="predicted"/>
<dbReference type="CDD" id="cd05013">
    <property type="entry name" value="SIS_RpiR"/>
    <property type="match status" value="1"/>
</dbReference>
<dbReference type="InterPro" id="IPR000281">
    <property type="entry name" value="HTH_RpiR"/>
</dbReference>
<evidence type="ECO:0000256" key="3">
    <source>
        <dbReference type="ARBA" id="ARBA00023163"/>
    </source>
</evidence>
<comment type="caution">
    <text evidence="6">The sequence shown here is derived from an EMBL/GenBank/DDBJ whole genome shotgun (WGS) entry which is preliminary data.</text>
</comment>
<keyword evidence="1" id="KW-0805">Transcription regulation</keyword>
<evidence type="ECO:0000259" key="5">
    <source>
        <dbReference type="PROSITE" id="PS51464"/>
    </source>
</evidence>
<dbReference type="Proteomes" id="UP000195305">
    <property type="component" value="Unassembled WGS sequence"/>
</dbReference>
<dbReference type="InterPro" id="IPR046348">
    <property type="entry name" value="SIS_dom_sf"/>
</dbReference>
<dbReference type="PANTHER" id="PTHR30514">
    <property type="entry name" value="GLUCOKINASE"/>
    <property type="match status" value="1"/>
</dbReference>
<dbReference type="InterPro" id="IPR036388">
    <property type="entry name" value="WH-like_DNA-bd_sf"/>
</dbReference>
<dbReference type="PANTHER" id="PTHR30514:SF21">
    <property type="entry name" value="RPIR-FAMILY TRANSCRIPTIONAL REGULATOR"/>
    <property type="match status" value="1"/>
</dbReference>
<sequence>MRTYNQSVLPLIEMAYSKLTPLEKRIADYFMNQVNDENLSSKAVSQRLYVSEASLSRFAKKIGFKGYRQFVYVYQDSQQVVKDLDVLTKQVLNFYQKVLEKTYSLIDNDQMVRVAKMLDEYKRIYVYGIGSSGVVGREFKLRFMRLGLDVDYLVEAHSIRMNITRIDENSLVFGISVSGQTSEVIDGLKAAKEKGAKTVMLSAYNRYKYRDYYDEFILMSGLKNLAVSDKISPQIPALIMIDILYAHYLHYNQYNKRKKLQMTLTDIGYELEE</sequence>
<dbReference type="RefSeq" id="WP_087243674.1">
    <property type="nucleotide sequence ID" value="NZ_NFLJ01000003.1"/>
</dbReference>